<dbReference type="AlphaFoldDB" id="A0A514CJN4"/>
<proteinExistence type="predicted"/>
<dbReference type="SUPFAM" id="SSF53448">
    <property type="entry name" value="Nucleotide-diphospho-sugar transferases"/>
    <property type="match status" value="1"/>
</dbReference>
<keyword evidence="2" id="KW-1185">Reference proteome</keyword>
<dbReference type="RefSeq" id="WP_141615272.1">
    <property type="nucleotide sequence ID" value="NZ_CP041253.1"/>
</dbReference>
<dbReference type="Gene3D" id="3.90.550.10">
    <property type="entry name" value="Spore Coat Polysaccharide Biosynthesis Protein SpsA, Chain A"/>
    <property type="match status" value="1"/>
</dbReference>
<protein>
    <recommendedName>
        <fullName evidence="3">Glycosyl transferase family 2</fullName>
    </recommendedName>
</protein>
<dbReference type="Proteomes" id="UP000316614">
    <property type="component" value="Chromosome"/>
</dbReference>
<evidence type="ECO:0000313" key="1">
    <source>
        <dbReference type="EMBL" id="QDH80035.1"/>
    </source>
</evidence>
<dbReference type="OrthoDB" id="9179862at2"/>
<reference evidence="1 2" key="1">
    <citation type="submission" date="2019-06" db="EMBL/GenBank/DDBJ databases">
        <title>Echinicola alkalisoli sp. nov. isolated from saline soil.</title>
        <authorList>
            <person name="Sun J.-Q."/>
            <person name="Xu L."/>
        </authorList>
    </citation>
    <scope>NUCLEOTIDE SEQUENCE [LARGE SCALE GENOMIC DNA]</scope>
    <source>
        <strain evidence="1 2">LN3S3</strain>
    </source>
</reference>
<dbReference type="CDD" id="cd00761">
    <property type="entry name" value="Glyco_tranf_GTA_type"/>
    <property type="match status" value="1"/>
</dbReference>
<evidence type="ECO:0000313" key="2">
    <source>
        <dbReference type="Proteomes" id="UP000316614"/>
    </source>
</evidence>
<accession>A0A514CJN4</accession>
<dbReference type="KEGG" id="echi:FKX85_13730"/>
<name>A0A514CJN4_9BACT</name>
<organism evidence="1 2">
    <name type="scientific">Echinicola soli</name>
    <dbReference type="NCBI Taxonomy" id="2591634"/>
    <lineage>
        <taxon>Bacteria</taxon>
        <taxon>Pseudomonadati</taxon>
        <taxon>Bacteroidota</taxon>
        <taxon>Cytophagia</taxon>
        <taxon>Cytophagales</taxon>
        <taxon>Cyclobacteriaceae</taxon>
        <taxon>Echinicola</taxon>
    </lineage>
</organism>
<evidence type="ECO:0008006" key="3">
    <source>
        <dbReference type="Google" id="ProtNLM"/>
    </source>
</evidence>
<gene>
    <name evidence="1" type="ORF">FKX85_13730</name>
</gene>
<sequence length="256" mass="29921">MVRSSFSAIELTYVVPVYIENSDVKIMDDFISKCEEYDQEILGKVHFVFVDDCSPVKVEITSQKLSFTLARISDNIPWNQGGARNLGVLIAKSAKLVLTDLDHTFPVETLRLLLDQPIPKGIYNFKRLKNGKPHHPHPNTFFCSKSTFYKSLGVDEEFCGHYGYEDIYFIELQKALKTKFKTFRRHYVSVKEHKELPRESHHSLIRNTTVNEALLTKKRKFLRTKTPFRGHSRLTLNFQWQIVEEHPISRDETPYR</sequence>
<dbReference type="InterPro" id="IPR029044">
    <property type="entry name" value="Nucleotide-diphossugar_trans"/>
</dbReference>
<dbReference type="EMBL" id="CP041253">
    <property type="protein sequence ID" value="QDH80035.1"/>
    <property type="molecule type" value="Genomic_DNA"/>
</dbReference>